<protein>
    <submittedName>
        <fullName evidence="1">Uncharacterized protein</fullName>
    </submittedName>
</protein>
<sequence>MDNIQIEEDEHRPDGNEYEHDISDNFYVLVFFLHADPILNGLWSHSYTMKSEDGKVQASVLICAALLDKKEGESLIAQLKSTFHFPT</sequence>
<dbReference type="EMBL" id="AP026709">
    <property type="protein sequence ID" value="BDQ38094.1"/>
    <property type="molecule type" value="Genomic_DNA"/>
</dbReference>
<name>A0ABN6S719_9BACT</name>
<evidence type="ECO:0000313" key="1">
    <source>
        <dbReference type="EMBL" id="BDQ38094.1"/>
    </source>
</evidence>
<evidence type="ECO:0000313" key="2">
    <source>
        <dbReference type="Proteomes" id="UP001317742"/>
    </source>
</evidence>
<gene>
    <name evidence="1" type="ORF">SYK_24540</name>
</gene>
<keyword evidence="2" id="KW-1185">Reference proteome</keyword>
<organism evidence="1 2">
    <name type="scientific">Pseudodesulfovibrio nedwellii</name>
    <dbReference type="NCBI Taxonomy" id="2973072"/>
    <lineage>
        <taxon>Bacteria</taxon>
        <taxon>Pseudomonadati</taxon>
        <taxon>Thermodesulfobacteriota</taxon>
        <taxon>Desulfovibrionia</taxon>
        <taxon>Desulfovibrionales</taxon>
        <taxon>Desulfovibrionaceae</taxon>
    </lineage>
</organism>
<reference evidence="1 2" key="1">
    <citation type="submission" date="2022-08" db="EMBL/GenBank/DDBJ databases">
        <title>Genome Sequence of the sulphate-reducing bacterium, Pseudodesulfovibrio sp. SYK.</title>
        <authorList>
            <person name="Kondo R."/>
            <person name="Kataoka T."/>
        </authorList>
    </citation>
    <scope>NUCLEOTIDE SEQUENCE [LARGE SCALE GENOMIC DNA]</scope>
    <source>
        <strain evidence="1 2">SYK</strain>
    </source>
</reference>
<accession>A0ABN6S719</accession>
<proteinExistence type="predicted"/>
<dbReference type="Proteomes" id="UP001317742">
    <property type="component" value="Chromosome"/>
</dbReference>